<dbReference type="InParanoid" id="B2VZN0"/>
<organism evidence="1 2">
    <name type="scientific">Pyrenophora tritici-repentis (strain Pt-1C-BFP)</name>
    <name type="common">Wheat tan spot fungus</name>
    <name type="synonym">Drechslera tritici-repentis</name>
    <dbReference type="NCBI Taxonomy" id="426418"/>
    <lineage>
        <taxon>Eukaryota</taxon>
        <taxon>Fungi</taxon>
        <taxon>Dikarya</taxon>
        <taxon>Ascomycota</taxon>
        <taxon>Pezizomycotina</taxon>
        <taxon>Dothideomycetes</taxon>
        <taxon>Pleosporomycetidae</taxon>
        <taxon>Pleosporales</taxon>
        <taxon>Pleosporineae</taxon>
        <taxon>Pleosporaceae</taxon>
        <taxon>Pyrenophora</taxon>
    </lineage>
</organism>
<protein>
    <submittedName>
        <fullName evidence="1">Uncharacterized protein</fullName>
    </submittedName>
</protein>
<dbReference type="Proteomes" id="UP000001471">
    <property type="component" value="Unassembled WGS sequence"/>
</dbReference>
<proteinExistence type="predicted"/>
<dbReference type="EMBL" id="DS231616">
    <property type="protein sequence ID" value="EDU45393.1"/>
    <property type="molecule type" value="Genomic_DNA"/>
</dbReference>
<evidence type="ECO:0000313" key="1">
    <source>
        <dbReference type="EMBL" id="EDU45393.1"/>
    </source>
</evidence>
<reference evidence="2" key="1">
    <citation type="journal article" date="2013" name="G3 (Bethesda)">
        <title>Comparative genomics of a plant-pathogenic fungus, Pyrenophora tritici-repentis, reveals transduplication and the impact of repeat elements on pathogenicity and population divergence.</title>
        <authorList>
            <person name="Manning V.A."/>
            <person name="Pandelova I."/>
            <person name="Dhillon B."/>
            <person name="Wilhelm L.J."/>
            <person name="Goodwin S.B."/>
            <person name="Berlin A.M."/>
            <person name="Figueroa M."/>
            <person name="Freitag M."/>
            <person name="Hane J.K."/>
            <person name="Henrissat B."/>
            <person name="Holman W.H."/>
            <person name="Kodira C.D."/>
            <person name="Martin J."/>
            <person name="Oliver R.P."/>
            <person name="Robbertse B."/>
            <person name="Schackwitz W."/>
            <person name="Schwartz D.C."/>
            <person name="Spatafora J.W."/>
            <person name="Turgeon B.G."/>
            <person name="Yandava C."/>
            <person name="Young S."/>
            <person name="Zhou S."/>
            <person name="Zeng Q."/>
            <person name="Grigoriev I.V."/>
            <person name="Ma L.-J."/>
            <person name="Ciuffetti L.M."/>
        </authorList>
    </citation>
    <scope>NUCLEOTIDE SEQUENCE [LARGE SCALE GENOMIC DNA]</scope>
    <source>
        <strain evidence="2">Pt-1C-BFP</strain>
    </source>
</reference>
<gene>
    <name evidence="1" type="ORF">PTRG_02870</name>
</gene>
<dbReference type="AlphaFoldDB" id="B2VZN0"/>
<evidence type="ECO:0000313" key="2">
    <source>
        <dbReference type="Proteomes" id="UP000001471"/>
    </source>
</evidence>
<dbReference type="HOGENOM" id="CLU_2360805_0_0_1"/>
<sequence length="96" mass="11118">MLAAIRKDFEKLKALYKTLSQIQEQCEKGESSVEAQMMQQNNNNADLMILYICPVKAVGIMERVTPVLQDREKPRHTLIIFLQSDMMQDRLLYTLG</sequence>
<name>B2VZN0_PYRTR</name>
<accession>B2VZN0</accession>